<feature type="chain" id="PRO_5039096328" description="PDZ domain-containing protein" evidence="2">
    <location>
        <begin position="23"/>
        <end position="219"/>
    </location>
</feature>
<dbReference type="Proteomes" id="UP000828390">
    <property type="component" value="Unassembled WGS sequence"/>
</dbReference>
<organism evidence="4 5">
    <name type="scientific">Dreissena polymorpha</name>
    <name type="common">Zebra mussel</name>
    <name type="synonym">Mytilus polymorpha</name>
    <dbReference type="NCBI Taxonomy" id="45954"/>
    <lineage>
        <taxon>Eukaryota</taxon>
        <taxon>Metazoa</taxon>
        <taxon>Spiralia</taxon>
        <taxon>Lophotrochozoa</taxon>
        <taxon>Mollusca</taxon>
        <taxon>Bivalvia</taxon>
        <taxon>Autobranchia</taxon>
        <taxon>Heteroconchia</taxon>
        <taxon>Euheterodonta</taxon>
        <taxon>Imparidentia</taxon>
        <taxon>Neoheterodontei</taxon>
        <taxon>Myida</taxon>
        <taxon>Dreissenoidea</taxon>
        <taxon>Dreissenidae</taxon>
        <taxon>Dreissena</taxon>
    </lineage>
</organism>
<dbReference type="PROSITE" id="PS50106">
    <property type="entry name" value="PDZ"/>
    <property type="match status" value="1"/>
</dbReference>
<reference evidence="4" key="2">
    <citation type="submission" date="2020-11" db="EMBL/GenBank/DDBJ databases">
        <authorList>
            <person name="McCartney M.A."/>
            <person name="Auch B."/>
            <person name="Kono T."/>
            <person name="Mallez S."/>
            <person name="Becker A."/>
            <person name="Gohl D.M."/>
            <person name="Silverstein K.A.T."/>
            <person name="Koren S."/>
            <person name="Bechman K.B."/>
            <person name="Herman A."/>
            <person name="Abrahante J.E."/>
            <person name="Garbe J."/>
        </authorList>
    </citation>
    <scope>NUCLEOTIDE SEQUENCE</scope>
    <source>
        <strain evidence="4">Duluth1</strain>
        <tissue evidence="4">Whole animal</tissue>
    </source>
</reference>
<dbReference type="AlphaFoldDB" id="A0A9D4GZ89"/>
<name>A0A9D4GZ89_DREPO</name>
<protein>
    <recommendedName>
        <fullName evidence="3">PDZ domain-containing protein</fullName>
    </recommendedName>
</protein>
<keyword evidence="5" id="KW-1185">Reference proteome</keyword>
<reference evidence="4" key="1">
    <citation type="journal article" date="2019" name="bioRxiv">
        <title>The Genome of the Zebra Mussel, Dreissena polymorpha: A Resource for Invasive Species Research.</title>
        <authorList>
            <person name="McCartney M.A."/>
            <person name="Auch B."/>
            <person name="Kono T."/>
            <person name="Mallez S."/>
            <person name="Zhang Y."/>
            <person name="Obille A."/>
            <person name="Becker A."/>
            <person name="Abrahante J.E."/>
            <person name="Garbe J."/>
            <person name="Badalamenti J.P."/>
            <person name="Herman A."/>
            <person name="Mangelson H."/>
            <person name="Liachko I."/>
            <person name="Sullivan S."/>
            <person name="Sone E.D."/>
            <person name="Koren S."/>
            <person name="Silverstein K.A.T."/>
            <person name="Beckman K.B."/>
            <person name="Gohl D.M."/>
        </authorList>
    </citation>
    <scope>NUCLEOTIDE SEQUENCE</scope>
    <source>
        <strain evidence="4">Duluth1</strain>
        <tissue evidence="4">Whole animal</tissue>
    </source>
</reference>
<dbReference type="Pfam" id="PF00595">
    <property type="entry name" value="PDZ"/>
    <property type="match status" value="1"/>
</dbReference>
<feature type="domain" description="PDZ" evidence="3">
    <location>
        <begin position="26"/>
        <end position="113"/>
    </location>
</feature>
<gene>
    <name evidence="4" type="ORF">DPMN_126001</name>
</gene>
<dbReference type="Gene3D" id="2.30.42.10">
    <property type="match status" value="1"/>
</dbReference>
<evidence type="ECO:0000259" key="3">
    <source>
        <dbReference type="PROSITE" id="PS50106"/>
    </source>
</evidence>
<dbReference type="EMBL" id="JAIWYP010000005">
    <property type="protein sequence ID" value="KAH3824171.1"/>
    <property type="molecule type" value="Genomic_DNA"/>
</dbReference>
<dbReference type="InterPro" id="IPR001478">
    <property type="entry name" value="PDZ"/>
</dbReference>
<dbReference type="InterPro" id="IPR036034">
    <property type="entry name" value="PDZ_sf"/>
</dbReference>
<evidence type="ECO:0000256" key="2">
    <source>
        <dbReference type="SAM" id="SignalP"/>
    </source>
</evidence>
<keyword evidence="2" id="KW-0732">Signal</keyword>
<dbReference type="SUPFAM" id="SSF50156">
    <property type="entry name" value="PDZ domain-like"/>
    <property type="match status" value="1"/>
</dbReference>
<feature type="signal peptide" evidence="2">
    <location>
        <begin position="1"/>
        <end position="22"/>
    </location>
</feature>
<proteinExistence type="predicted"/>
<evidence type="ECO:0000256" key="1">
    <source>
        <dbReference type="SAM" id="MobiDB-lite"/>
    </source>
</evidence>
<accession>A0A9D4GZ89</accession>
<feature type="region of interest" description="Disordered" evidence="1">
    <location>
        <begin position="28"/>
        <end position="47"/>
    </location>
</feature>
<feature type="region of interest" description="Disordered" evidence="1">
    <location>
        <begin position="196"/>
        <end position="219"/>
    </location>
</feature>
<evidence type="ECO:0000313" key="5">
    <source>
        <dbReference type="Proteomes" id="UP000828390"/>
    </source>
</evidence>
<evidence type="ECO:0000313" key="4">
    <source>
        <dbReference type="EMBL" id="KAH3824171.1"/>
    </source>
</evidence>
<comment type="caution">
    <text evidence="4">The sequence shown here is derived from an EMBL/GenBank/DDBJ whole genome shotgun (WGS) entry which is preliminary data.</text>
</comment>
<sequence length="219" mass="23253">MSGLIVKVVVLYNIDVVVVVVASREDITTGKGSGTSGTHDDTLGASAEMQGGSDIGLPLFVAHVRIAGHAGLKAGDGILRIGAVDVTGFTHEQARGEMIRSGNEINLTVQPDEGDQHVAPRMSVSDADGPYQDVTSKTFKMLEKELPAAEAAASRKQVLTNSVDPDETSQYASSHQGQRCLLKEISAFRPASIFDKQRQQRAAYTKADKSGYTKPLGAK</sequence>